<protein>
    <submittedName>
        <fullName evidence="6">TetR/AcrR family transcriptional regulator</fullName>
    </submittedName>
</protein>
<dbReference type="InterPro" id="IPR001647">
    <property type="entry name" value="HTH_TetR"/>
</dbReference>
<gene>
    <name evidence="6" type="ORF">LJ751_10260</name>
</gene>
<dbReference type="GO" id="GO:0000976">
    <property type="term" value="F:transcription cis-regulatory region binding"/>
    <property type="evidence" value="ECO:0007669"/>
    <property type="project" value="TreeGrafter"/>
</dbReference>
<proteinExistence type="predicted"/>
<dbReference type="Proteomes" id="UP001139264">
    <property type="component" value="Unassembled WGS sequence"/>
</dbReference>
<dbReference type="InterPro" id="IPR050109">
    <property type="entry name" value="HTH-type_TetR-like_transc_reg"/>
</dbReference>
<reference evidence="6" key="1">
    <citation type="submission" date="2021-10" db="EMBL/GenBank/DDBJ databases">
        <title>Novel species in genus Arthrobacter.</title>
        <authorList>
            <person name="Liu Y."/>
        </authorList>
    </citation>
    <scope>NUCLEOTIDE SEQUENCE</scope>
    <source>
        <strain evidence="6">Zg-Y809</strain>
    </source>
</reference>
<keyword evidence="1" id="KW-0805">Transcription regulation</keyword>
<dbReference type="PANTHER" id="PTHR30055:SF234">
    <property type="entry name" value="HTH-TYPE TRANSCRIPTIONAL REGULATOR BETI"/>
    <property type="match status" value="1"/>
</dbReference>
<dbReference type="Pfam" id="PF00440">
    <property type="entry name" value="TetR_N"/>
    <property type="match status" value="1"/>
</dbReference>
<evidence type="ECO:0000256" key="2">
    <source>
        <dbReference type="ARBA" id="ARBA00023125"/>
    </source>
</evidence>
<dbReference type="RefSeq" id="WP_227908109.1">
    <property type="nucleotide sequence ID" value="NZ_CP095461.1"/>
</dbReference>
<dbReference type="SUPFAM" id="SSF46689">
    <property type="entry name" value="Homeodomain-like"/>
    <property type="match status" value="1"/>
</dbReference>
<keyword evidence="2 4" id="KW-0238">DNA-binding</keyword>
<feature type="domain" description="HTH tetR-type" evidence="5">
    <location>
        <begin position="5"/>
        <end position="65"/>
    </location>
</feature>
<organism evidence="6 7">
    <name type="scientific">Arthrobacter gengyunqii</name>
    <dbReference type="NCBI Taxonomy" id="2886940"/>
    <lineage>
        <taxon>Bacteria</taxon>
        <taxon>Bacillati</taxon>
        <taxon>Actinomycetota</taxon>
        <taxon>Actinomycetes</taxon>
        <taxon>Micrococcales</taxon>
        <taxon>Micrococcaceae</taxon>
        <taxon>Arthrobacter</taxon>
    </lineage>
</organism>
<dbReference type="PROSITE" id="PS50977">
    <property type="entry name" value="HTH_TETR_2"/>
    <property type="match status" value="1"/>
</dbReference>
<dbReference type="Gene3D" id="1.10.357.10">
    <property type="entry name" value="Tetracycline Repressor, domain 2"/>
    <property type="match status" value="1"/>
</dbReference>
<dbReference type="AlphaFoldDB" id="A0A9X1M2Q6"/>
<dbReference type="InterPro" id="IPR009057">
    <property type="entry name" value="Homeodomain-like_sf"/>
</dbReference>
<feature type="DNA-binding region" description="H-T-H motif" evidence="4">
    <location>
        <begin position="28"/>
        <end position="47"/>
    </location>
</feature>
<evidence type="ECO:0000313" key="6">
    <source>
        <dbReference type="EMBL" id="MCC3269745.1"/>
    </source>
</evidence>
<evidence type="ECO:0000313" key="7">
    <source>
        <dbReference type="Proteomes" id="UP001139264"/>
    </source>
</evidence>
<dbReference type="GO" id="GO:0003700">
    <property type="term" value="F:DNA-binding transcription factor activity"/>
    <property type="evidence" value="ECO:0007669"/>
    <property type="project" value="TreeGrafter"/>
</dbReference>
<evidence type="ECO:0000256" key="4">
    <source>
        <dbReference type="PROSITE-ProRule" id="PRU00335"/>
    </source>
</evidence>
<evidence type="ECO:0000256" key="3">
    <source>
        <dbReference type="ARBA" id="ARBA00023163"/>
    </source>
</evidence>
<name>A0A9X1M2Q6_9MICC</name>
<comment type="caution">
    <text evidence="6">The sequence shown here is derived from an EMBL/GenBank/DDBJ whole genome shotgun (WGS) entry which is preliminary data.</text>
</comment>
<evidence type="ECO:0000259" key="5">
    <source>
        <dbReference type="PROSITE" id="PS50977"/>
    </source>
</evidence>
<accession>A0A9X1M2Q6</accession>
<evidence type="ECO:0000256" key="1">
    <source>
        <dbReference type="ARBA" id="ARBA00023015"/>
    </source>
</evidence>
<sequence length="192" mass="20790">MPRQSGTKRAILDAALELAADNGITGTTMENVAERAGVAKGSVYYNFTSKDGLFEELLLEGVGVLAETVRNARSSQTGWPALQSMVRALLETVADNRALARLLAAEIFRTDRAWQHSLELLRREVLGEFIIPIRETSPPAEMDGRLEVVAGSVFGAALIGGLEWLVFSPERSLDEVTESVLYAISGQLASRA</sequence>
<keyword evidence="3" id="KW-0804">Transcription</keyword>
<dbReference type="PANTHER" id="PTHR30055">
    <property type="entry name" value="HTH-TYPE TRANSCRIPTIONAL REGULATOR RUTR"/>
    <property type="match status" value="1"/>
</dbReference>
<dbReference type="PRINTS" id="PR00455">
    <property type="entry name" value="HTHTETR"/>
</dbReference>
<dbReference type="EMBL" id="JAJFZP010000007">
    <property type="protein sequence ID" value="MCC3269745.1"/>
    <property type="molecule type" value="Genomic_DNA"/>
</dbReference>